<keyword evidence="6 14" id="KW-0732">Signal</keyword>
<sequence>MKQVLTLIGMLLLSGLINTVSATEYTLPPANSRLIGENTIFVVPGDGRSLEAIAAEYKIGLLAMLEANPGTDPYLPAPGSELIIPSQMLLPDTPRQGIVINLAELRLYYFPKGKNKVIIYPIGIGQLGRNTPVMTTSVSQLIKDPTWTPTKNIRKHYAEQGITLPAVVPAGPENPMGLFALRLAAGRGEYLIHGTNADFGIGMRVSSGCIRLRPDDIEALFDSVPRGTRVQIINEAVKYSVEPDGRRYVEVHQPLSKQEDDDPQTLQIVRSINLNKFIDNSETNKNIVEQALARRSGMPVLVSKDTQSETQQNLKEENLTSVADNKDVEQEVNEDAFESFKLPPLYQPGPIYQKD</sequence>
<accession>A0ABR5KFB9</accession>
<keyword evidence="18" id="KW-1185">Reference proteome</keyword>
<dbReference type="Pfam" id="PF17969">
    <property type="entry name" value="Ldt_C"/>
    <property type="match status" value="1"/>
</dbReference>
<feature type="domain" description="L,D-TPase catalytic" evidence="16">
    <location>
        <begin position="96"/>
        <end position="233"/>
    </location>
</feature>
<dbReference type="InterPro" id="IPR041597">
    <property type="entry name" value="Ldt_C"/>
</dbReference>
<feature type="signal peptide" evidence="14">
    <location>
        <begin position="1"/>
        <end position="22"/>
    </location>
</feature>
<comment type="subcellular location">
    <subcellularLocation>
        <location evidence="1">Periplasm</location>
    </subcellularLocation>
</comment>
<dbReference type="InterPro" id="IPR038063">
    <property type="entry name" value="Transpep_catalytic_dom"/>
</dbReference>
<dbReference type="PROSITE" id="PS51782">
    <property type="entry name" value="LYSM"/>
    <property type="match status" value="1"/>
</dbReference>
<feature type="region of interest" description="Disordered" evidence="13">
    <location>
        <begin position="305"/>
        <end position="324"/>
    </location>
</feature>
<keyword evidence="7" id="KW-0574">Periplasm</keyword>
<evidence type="ECO:0000256" key="8">
    <source>
        <dbReference type="ARBA" id="ARBA00022801"/>
    </source>
</evidence>
<evidence type="ECO:0000256" key="7">
    <source>
        <dbReference type="ARBA" id="ARBA00022764"/>
    </source>
</evidence>
<comment type="similarity">
    <text evidence="3">Belongs to the YkuD family.</text>
</comment>
<dbReference type="CDD" id="cd16913">
    <property type="entry name" value="YkuD_like"/>
    <property type="match status" value="1"/>
</dbReference>
<evidence type="ECO:0000313" key="18">
    <source>
        <dbReference type="Proteomes" id="UP000037727"/>
    </source>
</evidence>
<feature type="active site" description="Nucleophile" evidence="12">
    <location>
        <position position="209"/>
    </location>
</feature>
<proteinExistence type="inferred from homology"/>
<evidence type="ECO:0000256" key="10">
    <source>
        <dbReference type="ARBA" id="ARBA00022984"/>
    </source>
</evidence>
<dbReference type="PANTHER" id="PTHR30582:SF24">
    <property type="entry name" value="L,D-TRANSPEPTIDASE ERFK_SRFK-RELATED"/>
    <property type="match status" value="1"/>
</dbReference>
<dbReference type="PANTHER" id="PTHR30582">
    <property type="entry name" value="L,D-TRANSPEPTIDASE"/>
    <property type="match status" value="1"/>
</dbReference>
<reference evidence="17 18" key="1">
    <citation type="submission" date="2015-09" db="EMBL/GenBank/DDBJ databases">
        <title>Draft genome sequence and assembly of Photorhabdus sp. VMG, a bacterial symbiont associated with Heterorhabditis zealandica.</title>
        <authorList>
            <person name="Naidoo S."/>
            <person name="Featherston J."/>
            <person name="Mothupi B."/>
            <person name="Gray V.M."/>
        </authorList>
    </citation>
    <scope>NUCLEOTIDE SEQUENCE [LARGE SCALE GENOMIC DNA]</scope>
    <source>
        <strain evidence="17 18">VMG</strain>
    </source>
</reference>
<dbReference type="RefSeq" id="WP_054476073.1">
    <property type="nucleotide sequence ID" value="NZ_CAWMRL010000005.1"/>
</dbReference>
<keyword evidence="5" id="KW-0808">Transferase</keyword>
<gene>
    <name evidence="17" type="ORF">AM629_03160</name>
</gene>
<comment type="caution">
    <text evidence="17">The sequence shown here is derived from an EMBL/GenBank/DDBJ whole genome shotgun (WGS) entry which is preliminary data.</text>
</comment>
<feature type="chain" id="PRO_5046225011" evidence="14">
    <location>
        <begin position="23"/>
        <end position="355"/>
    </location>
</feature>
<dbReference type="InterPro" id="IPR050979">
    <property type="entry name" value="LD-transpeptidase"/>
</dbReference>
<evidence type="ECO:0000256" key="1">
    <source>
        <dbReference type="ARBA" id="ARBA00004418"/>
    </source>
</evidence>
<evidence type="ECO:0000256" key="11">
    <source>
        <dbReference type="ARBA" id="ARBA00023316"/>
    </source>
</evidence>
<evidence type="ECO:0000256" key="6">
    <source>
        <dbReference type="ARBA" id="ARBA00022729"/>
    </source>
</evidence>
<evidence type="ECO:0000256" key="14">
    <source>
        <dbReference type="SAM" id="SignalP"/>
    </source>
</evidence>
<keyword evidence="8" id="KW-0378">Hydrolase</keyword>
<comment type="pathway">
    <text evidence="2 12">Cell wall biogenesis; peptidoglycan biosynthesis.</text>
</comment>
<evidence type="ECO:0000256" key="3">
    <source>
        <dbReference type="ARBA" id="ARBA00005992"/>
    </source>
</evidence>
<dbReference type="InterPro" id="IPR018392">
    <property type="entry name" value="LysM"/>
</dbReference>
<dbReference type="SMART" id="SM00257">
    <property type="entry name" value="LysM"/>
    <property type="match status" value="1"/>
</dbReference>
<feature type="active site" description="Proton donor/acceptor" evidence="12">
    <location>
        <position position="193"/>
    </location>
</feature>
<dbReference type="Gene3D" id="2.40.440.10">
    <property type="entry name" value="L,D-transpeptidase catalytic domain-like"/>
    <property type="match status" value="1"/>
</dbReference>
<dbReference type="SUPFAM" id="SSF141523">
    <property type="entry name" value="L,D-transpeptidase catalytic domain-like"/>
    <property type="match status" value="1"/>
</dbReference>
<dbReference type="CDD" id="cd00118">
    <property type="entry name" value="LysM"/>
    <property type="match status" value="1"/>
</dbReference>
<dbReference type="Proteomes" id="UP000037727">
    <property type="component" value="Unassembled WGS sequence"/>
</dbReference>
<dbReference type="InterPro" id="IPR005490">
    <property type="entry name" value="LD_TPept_cat_dom"/>
</dbReference>
<feature type="compositionally biased region" description="Basic and acidic residues" evidence="13">
    <location>
        <begin position="314"/>
        <end position="324"/>
    </location>
</feature>
<evidence type="ECO:0000256" key="5">
    <source>
        <dbReference type="ARBA" id="ARBA00022679"/>
    </source>
</evidence>
<organism evidence="17 18">
    <name type="scientific">Photorhabdus heterorhabditis</name>
    <dbReference type="NCBI Taxonomy" id="880156"/>
    <lineage>
        <taxon>Bacteria</taxon>
        <taxon>Pseudomonadati</taxon>
        <taxon>Pseudomonadota</taxon>
        <taxon>Gammaproteobacteria</taxon>
        <taxon>Enterobacterales</taxon>
        <taxon>Morganellaceae</taxon>
        <taxon>Photorhabdus</taxon>
    </lineage>
</organism>
<keyword evidence="10 12" id="KW-0573">Peptidoglycan synthesis</keyword>
<keyword evidence="9 12" id="KW-0133">Cell shape</keyword>
<feature type="domain" description="LysM" evidence="15">
    <location>
        <begin position="38"/>
        <end position="84"/>
    </location>
</feature>
<keyword evidence="11 12" id="KW-0961">Cell wall biogenesis/degradation</keyword>
<dbReference type="PROSITE" id="PS52029">
    <property type="entry name" value="LD_TPASE"/>
    <property type="match status" value="1"/>
</dbReference>
<evidence type="ECO:0000256" key="9">
    <source>
        <dbReference type="ARBA" id="ARBA00022960"/>
    </source>
</evidence>
<name>A0ABR5KFB9_9GAMM</name>
<evidence type="ECO:0000259" key="15">
    <source>
        <dbReference type="PROSITE" id="PS51782"/>
    </source>
</evidence>
<evidence type="ECO:0000256" key="2">
    <source>
        <dbReference type="ARBA" id="ARBA00004752"/>
    </source>
</evidence>
<dbReference type="EMBL" id="LJCS01000005">
    <property type="protein sequence ID" value="KOY63333.1"/>
    <property type="molecule type" value="Genomic_DNA"/>
</dbReference>
<evidence type="ECO:0000256" key="12">
    <source>
        <dbReference type="PROSITE-ProRule" id="PRU01373"/>
    </source>
</evidence>
<evidence type="ECO:0000259" key="16">
    <source>
        <dbReference type="PROSITE" id="PS52029"/>
    </source>
</evidence>
<evidence type="ECO:0000313" key="17">
    <source>
        <dbReference type="EMBL" id="KOY63333.1"/>
    </source>
</evidence>
<evidence type="ECO:0000256" key="13">
    <source>
        <dbReference type="SAM" id="MobiDB-lite"/>
    </source>
</evidence>
<evidence type="ECO:0000256" key="4">
    <source>
        <dbReference type="ARBA" id="ARBA00022676"/>
    </source>
</evidence>
<protein>
    <submittedName>
        <fullName evidence="17">Peptidoglycan-binding protein</fullName>
    </submittedName>
</protein>
<dbReference type="Pfam" id="PF03734">
    <property type="entry name" value="YkuD"/>
    <property type="match status" value="1"/>
</dbReference>
<keyword evidence="4" id="KW-0328">Glycosyltransferase</keyword>